<dbReference type="GO" id="GO:0005634">
    <property type="term" value="C:nucleus"/>
    <property type="evidence" value="ECO:0007669"/>
    <property type="project" value="TreeGrafter"/>
</dbReference>
<dbReference type="Gene3D" id="3.10.20.90">
    <property type="entry name" value="Phosphatidylinositol 3-kinase Catalytic Subunit, Chain A, domain 1"/>
    <property type="match status" value="1"/>
</dbReference>
<comment type="subcellular location">
    <subcellularLocation>
        <location evidence="1">Cytoplasm</location>
    </subcellularLocation>
</comment>
<dbReference type="GO" id="GO:0007023">
    <property type="term" value="P:post-chaperonin tubulin folding pathway"/>
    <property type="evidence" value="ECO:0007669"/>
    <property type="project" value="InterPro"/>
</dbReference>
<keyword evidence="2" id="KW-0963">Cytoplasm</keyword>
<dbReference type="GO" id="GO:0051010">
    <property type="term" value="F:microtubule plus-end binding"/>
    <property type="evidence" value="ECO:0007669"/>
    <property type="project" value="TreeGrafter"/>
</dbReference>
<dbReference type="Gene3D" id="2.30.30.190">
    <property type="entry name" value="CAP Gly-rich-like domain"/>
    <property type="match status" value="1"/>
</dbReference>
<proteinExistence type="inferred from homology"/>
<keyword evidence="3" id="KW-0143">Chaperone</keyword>
<evidence type="ECO:0000313" key="7">
    <source>
        <dbReference type="Proteomes" id="UP000683417"/>
    </source>
</evidence>
<dbReference type="Pfam" id="PF01302">
    <property type="entry name" value="CAP_GLY"/>
    <property type="match status" value="1"/>
</dbReference>
<dbReference type="EMBL" id="CAJHIT010000009">
    <property type="protein sequence ID" value="CAD6505653.1"/>
    <property type="molecule type" value="Genomic_DNA"/>
</dbReference>
<accession>A0A9W4D7F3</accession>
<dbReference type="GO" id="GO:0031122">
    <property type="term" value="P:cytoplasmic microtubule organization"/>
    <property type="evidence" value="ECO:0007669"/>
    <property type="project" value="TreeGrafter"/>
</dbReference>
<dbReference type="InterPro" id="IPR029071">
    <property type="entry name" value="Ubiquitin-like_domsf"/>
</dbReference>
<dbReference type="PANTHER" id="PTHR18916">
    <property type="entry name" value="DYNACTIN 1-RELATED MICROTUBULE-BINDING"/>
    <property type="match status" value="1"/>
</dbReference>
<dbReference type="GO" id="GO:0005938">
    <property type="term" value="C:cell cortex"/>
    <property type="evidence" value="ECO:0007669"/>
    <property type="project" value="TreeGrafter"/>
</dbReference>
<dbReference type="PANTHER" id="PTHR18916:SF85">
    <property type="entry name" value="TUBULIN-FOLDING COFACTOR B"/>
    <property type="match status" value="1"/>
</dbReference>
<dbReference type="CDD" id="cd01789">
    <property type="entry name" value="Ubl_TBCB"/>
    <property type="match status" value="1"/>
</dbReference>
<dbReference type="InterPro" id="IPR000938">
    <property type="entry name" value="CAP-Gly_domain"/>
</dbReference>
<dbReference type="GO" id="GO:0043014">
    <property type="term" value="F:alpha-tubulin binding"/>
    <property type="evidence" value="ECO:0007669"/>
    <property type="project" value="InterPro"/>
</dbReference>
<comment type="similarity">
    <text evidence="4">Belongs to the TBCB family.</text>
</comment>
<evidence type="ECO:0000256" key="3">
    <source>
        <dbReference type="ARBA" id="ARBA00023186"/>
    </source>
</evidence>
<evidence type="ECO:0000256" key="4">
    <source>
        <dbReference type="ARBA" id="ARBA00025779"/>
    </source>
</evidence>
<dbReference type="SUPFAM" id="SSF74924">
    <property type="entry name" value="Cap-Gly domain"/>
    <property type="match status" value="1"/>
</dbReference>
<dbReference type="InterPro" id="IPR036859">
    <property type="entry name" value="CAP-Gly_dom_sf"/>
</dbReference>
<organism evidence="6 7">
    <name type="scientific">Blumeria graminis f. sp. triticale</name>
    <dbReference type="NCBI Taxonomy" id="1689686"/>
    <lineage>
        <taxon>Eukaryota</taxon>
        <taxon>Fungi</taxon>
        <taxon>Dikarya</taxon>
        <taxon>Ascomycota</taxon>
        <taxon>Pezizomycotina</taxon>
        <taxon>Leotiomycetes</taxon>
        <taxon>Erysiphales</taxon>
        <taxon>Erysiphaceae</taxon>
        <taxon>Blumeria</taxon>
    </lineage>
</organism>
<dbReference type="SMART" id="SM01052">
    <property type="entry name" value="CAP_GLY"/>
    <property type="match status" value="1"/>
</dbReference>
<dbReference type="Proteomes" id="UP000683417">
    <property type="component" value="Unassembled WGS sequence"/>
</dbReference>
<dbReference type="PROSITE" id="PS50245">
    <property type="entry name" value="CAP_GLY_2"/>
    <property type="match status" value="1"/>
</dbReference>
<protein>
    <submittedName>
        <fullName evidence="6">BgTH12-01143</fullName>
    </submittedName>
</protein>
<dbReference type="GO" id="GO:0035371">
    <property type="term" value="C:microtubule plus-end"/>
    <property type="evidence" value="ECO:0007669"/>
    <property type="project" value="TreeGrafter"/>
</dbReference>
<comment type="caution">
    <text evidence="6">The sequence shown here is derived from an EMBL/GenBank/DDBJ whole genome shotgun (WGS) entry which is preliminary data.</text>
</comment>
<dbReference type="Pfam" id="PF14560">
    <property type="entry name" value="Ubiquitin_2"/>
    <property type="match status" value="1"/>
</dbReference>
<evidence type="ECO:0000256" key="1">
    <source>
        <dbReference type="ARBA" id="ARBA00004496"/>
    </source>
</evidence>
<evidence type="ECO:0000313" key="6">
    <source>
        <dbReference type="EMBL" id="CAD6505653.1"/>
    </source>
</evidence>
<reference evidence="6" key="1">
    <citation type="submission" date="2020-10" db="EMBL/GenBank/DDBJ databases">
        <authorList>
            <person name="Muller C M."/>
        </authorList>
    </citation>
    <scope>NUCLEOTIDE SEQUENCE</scope>
    <source>
        <strain evidence="6">THUN-12</strain>
    </source>
</reference>
<dbReference type="GO" id="GO:0007021">
    <property type="term" value="P:tubulin complex assembly"/>
    <property type="evidence" value="ECO:0007669"/>
    <property type="project" value="InterPro"/>
</dbReference>
<dbReference type="InterPro" id="IPR045172">
    <property type="entry name" value="TBCB_Ubl"/>
</dbReference>
<name>A0A9W4D7F3_BLUGR</name>
<dbReference type="InterPro" id="IPR000626">
    <property type="entry name" value="Ubiquitin-like_dom"/>
</dbReference>
<dbReference type="AlphaFoldDB" id="A0A9W4D7F3"/>
<gene>
    <name evidence="6" type="ORF">BGTH12_LOCUS7011</name>
</gene>
<feature type="domain" description="CAP-Gly" evidence="5">
    <location>
        <begin position="181"/>
        <end position="225"/>
    </location>
</feature>
<evidence type="ECO:0000256" key="2">
    <source>
        <dbReference type="ARBA" id="ARBA00022490"/>
    </source>
</evidence>
<dbReference type="SUPFAM" id="SSF54236">
    <property type="entry name" value="Ubiquitin-like"/>
    <property type="match status" value="1"/>
</dbReference>
<evidence type="ECO:0000259" key="5">
    <source>
        <dbReference type="PROSITE" id="PS50245"/>
    </source>
</evidence>
<sequence>MALQSAGDVPLIIISDNASSERRVNPSWTIWQLKTKLEPITGIPPSSQQLILKLGNQQCVTIANENEEAISLEQFHFSPYAEIHVTDLRPPGMRPNYSDPSQVPKFELPLDQYEQKTDSVLAWKKANNLGRFNPAAPSLEQSRRQAIETEIHDRQIEVGRRCRVGGEDSRRGVVMYIGEVDEIPGGGGKWIGIQLDEPIGRNDGSLGGKRYWGKDGDLKSGVFVRPQKVEVGQFPVLNDIFDEDMEEI</sequence>